<evidence type="ECO:0000313" key="1">
    <source>
        <dbReference type="EMBL" id="GAB97455.1"/>
    </source>
</evidence>
<name>K6WDU3_9MICO</name>
<proteinExistence type="predicted"/>
<protein>
    <recommendedName>
        <fullName evidence="3">Extradiol ring-cleavage dioxygenase class III enzyme subunit B domain-containing protein</fullName>
    </recommendedName>
</protein>
<gene>
    <name evidence="1" type="ORF">KILIM_069_00230</name>
</gene>
<dbReference type="RefSeq" id="WP_006593987.1">
    <property type="nucleotide sequence ID" value="NZ_BAHD01000069.1"/>
</dbReference>
<accession>K6WDU3</accession>
<sequence>MSLAAVVFLPHPPLLLRENAGAIDVAAGLRSACVQALREALAQTVGPGGEPRIVVLTGRGRSSPRFSGPPLGVRVGRQLLDAAGVTDVAAVESVVVGDAERAGQEAAERVRGLCQQPGPVLLVVLADGSARRDEGSPGLPDERARAFDERFLAAVGCGDAPALAGLAAGGSDAELLLEGRPALRAAGRAITELPVRVAPLFAELHDDLGVAYVVGGWRCESC</sequence>
<dbReference type="Proteomes" id="UP000008366">
    <property type="component" value="Unassembled WGS sequence"/>
</dbReference>
<comment type="caution">
    <text evidence="1">The sequence shown here is derived from an EMBL/GenBank/DDBJ whole genome shotgun (WGS) entry which is preliminary data.</text>
</comment>
<dbReference type="EMBL" id="BAHD01000069">
    <property type="protein sequence ID" value="GAB97455.1"/>
    <property type="molecule type" value="Genomic_DNA"/>
</dbReference>
<keyword evidence="2" id="KW-1185">Reference proteome</keyword>
<evidence type="ECO:0008006" key="3">
    <source>
        <dbReference type="Google" id="ProtNLM"/>
    </source>
</evidence>
<evidence type="ECO:0000313" key="2">
    <source>
        <dbReference type="Proteomes" id="UP000008366"/>
    </source>
</evidence>
<organism evidence="1 2">
    <name type="scientific">Kineosphaera limosa NBRC 100340</name>
    <dbReference type="NCBI Taxonomy" id="1184609"/>
    <lineage>
        <taxon>Bacteria</taxon>
        <taxon>Bacillati</taxon>
        <taxon>Actinomycetota</taxon>
        <taxon>Actinomycetes</taxon>
        <taxon>Micrococcales</taxon>
        <taxon>Dermatophilaceae</taxon>
        <taxon>Kineosphaera</taxon>
    </lineage>
</organism>
<dbReference type="Gene3D" id="3.40.830.10">
    <property type="entry name" value="LigB-like"/>
    <property type="match status" value="1"/>
</dbReference>
<reference evidence="1 2" key="1">
    <citation type="submission" date="2012-08" db="EMBL/GenBank/DDBJ databases">
        <title>Whole genome shotgun sequence of Kineosphaera limosa NBRC 100340.</title>
        <authorList>
            <person name="Yoshida I."/>
            <person name="Isaki S."/>
            <person name="Hosoyama A."/>
            <person name="Tsuchikane K."/>
            <person name="Katsumata H."/>
            <person name="Ando Y."/>
            <person name="Ohji S."/>
            <person name="Hamada M."/>
            <person name="Tamura T."/>
            <person name="Yamazoe A."/>
            <person name="Yamazaki S."/>
            <person name="Fujita N."/>
        </authorList>
    </citation>
    <scope>NUCLEOTIDE SEQUENCE [LARGE SCALE GENOMIC DNA]</scope>
    <source>
        <strain evidence="1 2">NBRC 100340</strain>
    </source>
</reference>
<dbReference type="OrthoDB" id="4543339at2"/>
<dbReference type="eggNOG" id="COG3885">
    <property type="taxonomic scope" value="Bacteria"/>
</dbReference>
<dbReference type="STRING" id="1184609.KILIM_069_00230"/>
<dbReference type="AlphaFoldDB" id="K6WDU3"/>